<feature type="domain" description="NADPH-dependent FMN reductase-like" evidence="3">
    <location>
        <begin position="2"/>
        <end position="136"/>
    </location>
</feature>
<evidence type="ECO:0000313" key="4">
    <source>
        <dbReference type="EMBL" id="VAX02311.1"/>
    </source>
</evidence>
<accession>A0A3B1AKS2</accession>
<dbReference type="PANTHER" id="PTHR43278">
    <property type="entry name" value="NAD(P)H-DEPENDENT FMN-CONTAINING OXIDOREDUCTASE YWQN-RELATED"/>
    <property type="match status" value="1"/>
</dbReference>
<reference evidence="4" key="1">
    <citation type="submission" date="2018-06" db="EMBL/GenBank/DDBJ databases">
        <authorList>
            <person name="Zhirakovskaya E."/>
        </authorList>
    </citation>
    <scope>NUCLEOTIDE SEQUENCE</scope>
</reference>
<dbReference type="SUPFAM" id="SSF52218">
    <property type="entry name" value="Flavoproteins"/>
    <property type="match status" value="1"/>
</dbReference>
<organism evidence="4">
    <name type="scientific">hydrothermal vent metagenome</name>
    <dbReference type="NCBI Taxonomy" id="652676"/>
    <lineage>
        <taxon>unclassified sequences</taxon>
        <taxon>metagenomes</taxon>
        <taxon>ecological metagenomes</taxon>
    </lineage>
</organism>
<proteinExistence type="predicted"/>
<dbReference type="Gene3D" id="3.40.50.360">
    <property type="match status" value="1"/>
</dbReference>
<gene>
    <name evidence="4" type="ORF">MNBD_GAMMA20-1850</name>
</gene>
<evidence type="ECO:0000256" key="2">
    <source>
        <dbReference type="ARBA" id="ARBA00022643"/>
    </source>
</evidence>
<dbReference type="GO" id="GO:0016491">
    <property type="term" value="F:oxidoreductase activity"/>
    <property type="evidence" value="ECO:0007669"/>
    <property type="project" value="InterPro"/>
</dbReference>
<protein>
    <submittedName>
        <fullName evidence="4">Iron-sulfur flavoprotein</fullName>
    </submittedName>
</protein>
<name>A0A3B1AKS2_9ZZZZ</name>
<keyword evidence="1" id="KW-0285">Flavoprotein</keyword>
<dbReference type="InterPro" id="IPR005025">
    <property type="entry name" value="FMN_Rdtase-like_dom"/>
</dbReference>
<keyword evidence="2" id="KW-0288">FMN</keyword>
<dbReference type="InterPro" id="IPR029039">
    <property type="entry name" value="Flavoprotein-like_sf"/>
</dbReference>
<dbReference type="InterPro" id="IPR051796">
    <property type="entry name" value="ISF_SsuE-like"/>
</dbReference>
<sequence length="200" mass="21603">MTRILAINGSYRDDGITDQAVGIVVQAAEAVGAEMEVVRLHEYPIEFCLNCRECTQQPGTAPGSCVQHDGMADLVRKIEAADAFVLASPTNFGSTTALFKRFMERLIVYAYWPWVMHSPQLRKAGEPRKKAALITSCAAPAILGRWAYGTHKQLQMTAKTIGAEPVGTLSIGMIAKQPHPVLPPQAMKSAQALGRKLAGA</sequence>
<dbReference type="Pfam" id="PF03358">
    <property type="entry name" value="FMN_red"/>
    <property type="match status" value="1"/>
</dbReference>
<dbReference type="AlphaFoldDB" id="A0A3B1AKS2"/>
<evidence type="ECO:0000259" key="3">
    <source>
        <dbReference type="Pfam" id="PF03358"/>
    </source>
</evidence>
<evidence type="ECO:0000256" key="1">
    <source>
        <dbReference type="ARBA" id="ARBA00022630"/>
    </source>
</evidence>
<dbReference type="PANTHER" id="PTHR43278:SF2">
    <property type="entry name" value="IRON-SULFUR FLAVOPROTEIN"/>
    <property type="match status" value="1"/>
</dbReference>
<dbReference type="EMBL" id="UOFU01000262">
    <property type="protein sequence ID" value="VAX02311.1"/>
    <property type="molecule type" value="Genomic_DNA"/>
</dbReference>